<keyword evidence="10" id="KW-1185">Reference proteome</keyword>
<dbReference type="Pfam" id="PF00042">
    <property type="entry name" value="Globin"/>
    <property type="match status" value="2"/>
</dbReference>
<name>A0A9N8DJC1_9STRA</name>
<dbReference type="GO" id="GO:0046872">
    <property type="term" value="F:metal ion binding"/>
    <property type="evidence" value="ECO:0007669"/>
    <property type="project" value="UniProtKB-KW"/>
</dbReference>
<dbReference type="InterPro" id="IPR012292">
    <property type="entry name" value="Globin/Proto"/>
</dbReference>
<feature type="domain" description="Globin" evidence="8">
    <location>
        <begin position="20"/>
        <end position="175"/>
    </location>
</feature>
<dbReference type="OrthoDB" id="6346302at2759"/>
<protein>
    <submittedName>
        <fullName evidence="9">Bacterial hemoglobin</fullName>
    </submittedName>
</protein>
<comment type="caution">
    <text evidence="9">The sequence shown here is derived from an EMBL/GenBank/DDBJ whole genome shotgun (WGS) entry which is preliminary data.</text>
</comment>
<dbReference type="GO" id="GO:0019825">
    <property type="term" value="F:oxygen binding"/>
    <property type="evidence" value="ECO:0007669"/>
    <property type="project" value="InterPro"/>
</dbReference>
<dbReference type="InterPro" id="IPR050532">
    <property type="entry name" value="Globin-like_OT"/>
</dbReference>
<keyword evidence="4" id="KW-0479">Metal-binding</keyword>
<keyword evidence="2 6" id="KW-0349">Heme</keyword>
<dbReference type="AlphaFoldDB" id="A0A9N8DJC1"/>
<evidence type="ECO:0000256" key="7">
    <source>
        <dbReference type="SAM" id="MobiDB-lite"/>
    </source>
</evidence>
<dbReference type="InterPro" id="IPR044399">
    <property type="entry name" value="Mb-like_M"/>
</dbReference>
<evidence type="ECO:0000256" key="3">
    <source>
        <dbReference type="ARBA" id="ARBA00022621"/>
    </source>
</evidence>
<accession>A0A9N8DJC1</accession>
<evidence type="ECO:0000256" key="2">
    <source>
        <dbReference type="ARBA" id="ARBA00022617"/>
    </source>
</evidence>
<evidence type="ECO:0000256" key="4">
    <source>
        <dbReference type="ARBA" id="ARBA00022723"/>
    </source>
</evidence>
<dbReference type="Gene3D" id="1.10.490.10">
    <property type="entry name" value="Globins"/>
    <property type="match status" value="2"/>
</dbReference>
<dbReference type="InterPro" id="IPR000971">
    <property type="entry name" value="Globin"/>
</dbReference>
<proteinExistence type="inferred from homology"/>
<dbReference type="EMBL" id="CAICTM010000152">
    <property type="protein sequence ID" value="CAB9503010.1"/>
    <property type="molecule type" value="Genomic_DNA"/>
</dbReference>
<feature type="region of interest" description="Disordered" evidence="7">
    <location>
        <begin position="196"/>
        <end position="219"/>
    </location>
</feature>
<dbReference type="PROSITE" id="PS01033">
    <property type="entry name" value="GLOBIN"/>
    <property type="match status" value="2"/>
</dbReference>
<dbReference type="CDD" id="cd01040">
    <property type="entry name" value="Mb-like"/>
    <property type="match status" value="2"/>
</dbReference>
<dbReference type="GO" id="GO:0005344">
    <property type="term" value="F:oxygen carrier activity"/>
    <property type="evidence" value="ECO:0007669"/>
    <property type="project" value="UniProtKB-KW"/>
</dbReference>
<gene>
    <name evidence="9" type="ORF">SEMRO_153_G069790.1</name>
</gene>
<sequence length="408" mass="46364">MSSLSPTTYVPPQSPYQKVSCDDIDFSVACTVMESWDLVTAIPNWERVTGEIFLRRLFETSPQLQQIWGFGTGPITESIAKSDKFIHKGATLLSAVDKAVAFLGPNLQPLEEELFALGRRHIHMGAEPEFWPLVGDALFHTLRMGLGKGQYTEFVESSWKIIYDFMSYWMIEGLLAEKKDRWQAAQVVQAAQRRRSSNYEAPPAMQDISRRSSCSSYSTTSSSVYSEQELEDGGDVNIYERVPAEAIDYRTVQLVLDSWDAVTSVPNWQSVAGTIVLRELFELAPEIKTAWGFPVDFDPDNLEDHANHNRFLNKGLGFMNGVNKAVQFMGPDLEPLEMELQDLGRIHYLHMAALPQYWPPMGVALLHTLEEVLGQQKMTREVERAWRTVYSFMAYWMIEGLLAEKRGE</sequence>
<reference evidence="9" key="1">
    <citation type="submission" date="2020-06" db="EMBL/GenBank/DDBJ databases">
        <authorList>
            <consortium name="Plant Systems Biology data submission"/>
        </authorList>
    </citation>
    <scope>NUCLEOTIDE SEQUENCE</scope>
    <source>
        <strain evidence="9">D6</strain>
    </source>
</reference>
<evidence type="ECO:0000256" key="5">
    <source>
        <dbReference type="ARBA" id="ARBA00023004"/>
    </source>
</evidence>
<dbReference type="GO" id="GO:0020037">
    <property type="term" value="F:heme binding"/>
    <property type="evidence" value="ECO:0007669"/>
    <property type="project" value="InterPro"/>
</dbReference>
<keyword evidence="5" id="KW-0408">Iron</keyword>
<evidence type="ECO:0000256" key="1">
    <source>
        <dbReference type="ARBA" id="ARBA00022448"/>
    </source>
</evidence>
<comment type="similarity">
    <text evidence="6">Belongs to the globin family.</text>
</comment>
<dbReference type="InterPro" id="IPR009050">
    <property type="entry name" value="Globin-like_sf"/>
</dbReference>
<evidence type="ECO:0000256" key="6">
    <source>
        <dbReference type="RuleBase" id="RU000356"/>
    </source>
</evidence>
<keyword evidence="3 6" id="KW-0561">Oxygen transport</keyword>
<evidence type="ECO:0000313" key="9">
    <source>
        <dbReference type="EMBL" id="CAB9503010.1"/>
    </source>
</evidence>
<dbReference type="Proteomes" id="UP001153069">
    <property type="component" value="Unassembled WGS sequence"/>
</dbReference>
<organism evidence="9 10">
    <name type="scientific">Seminavis robusta</name>
    <dbReference type="NCBI Taxonomy" id="568900"/>
    <lineage>
        <taxon>Eukaryota</taxon>
        <taxon>Sar</taxon>
        <taxon>Stramenopiles</taxon>
        <taxon>Ochrophyta</taxon>
        <taxon>Bacillariophyta</taxon>
        <taxon>Bacillariophyceae</taxon>
        <taxon>Bacillariophycidae</taxon>
        <taxon>Naviculales</taxon>
        <taxon>Naviculaceae</taxon>
        <taxon>Seminavis</taxon>
    </lineage>
</organism>
<dbReference type="PANTHER" id="PTHR46458:SF1">
    <property type="entry name" value="GEO09476P1"/>
    <property type="match status" value="1"/>
</dbReference>
<evidence type="ECO:0000259" key="8">
    <source>
        <dbReference type="PROSITE" id="PS01033"/>
    </source>
</evidence>
<feature type="domain" description="Globin" evidence="8">
    <location>
        <begin position="246"/>
        <end position="402"/>
    </location>
</feature>
<evidence type="ECO:0000313" key="10">
    <source>
        <dbReference type="Proteomes" id="UP001153069"/>
    </source>
</evidence>
<keyword evidence="1 6" id="KW-0813">Transport</keyword>
<dbReference type="SUPFAM" id="SSF46458">
    <property type="entry name" value="Globin-like"/>
    <property type="match status" value="2"/>
</dbReference>
<dbReference type="PANTHER" id="PTHR46458">
    <property type="entry name" value="BLR2807 PROTEIN"/>
    <property type="match status" value="1"/>
</dbReference>